<accession>A0A7M1QWB9</accession>
<proteinExistence type="predicted"/>
<evidence type="ECO:0008006" key="3">
    <source>
        <dbReference type="Google" id="ProtNLM"/>
    </source>
</evidence>
<organism evidence="1 2">
    <name type="scientific">Trueperella pecoris</name>
    <dbReference type="NCBI Taxonomy" id="2733571"/>
    <lineage>
        <taxon>Bacteria</taxon>
        <taxon>Bacillati</taxon>
        <taxon>Actinomycetota</taxon>
        <taxon>Actinomycetes</taxon>
        <taxon>Actinomycetales</taxon>
        <taxon>Actinomycetaceae</taxon>
        <taxon>Trueperella</taxon>
    </lineage>
</organism>
<reference evidence="1 2" key="1">
    <citation type="submission" date="2020-10" db="EMBL/GenBank/DDBJ databases">
        <title>Trueperella pecoris sp. nov. isolated from bovine and porcine specimens.</title>
        <authorList>
            <person name="Schoenecker L."/>
            <person name="Schnydrig P."/>
            <person name="Brodard I."/>
            <person name="Thomann A."/>
            <person name="Hemphill A."/>
            <person name="Rodriguez-Campos S."/>
            <person name="Perreten V."/>
            <person name="Jores J."/>
            <person name="Kittl S."/>
        </authorList>
    </citation>
    <scope>NUCLEOTIDE SEQUENCE [LARGE SCALE GENOMIC DNA]</scope>
    <source>
        <strain evidence="1 2">15A0121</strain>
    </source>
</reference>
<dbReference type="SUPFAM" id="SSF55729">
    <property type="entry name" value="Acyl-CoA N-acyltransferases (Nat)"/>
    <property type="match status" value="1"/>
</dbReference>
<dbReference type="AlphaFoldDB" id="A0A7M1QWB9"/>
<dbReference type="EMBL" id="CP063213">
    <property type="protein sequence ID" value="QOR46330.1"/>
    <property type="molecule type" value="Genomic_DNA"/>
</dbReference>
<dbReference type="Proteomes" id="UP000595053">
    <property type="component" value="Chromosome"/>
</dbReference>
<gene>
    <name evidence="1" type="ORF">INS88_03760</name>
</gene>
<evidence type="ECO:0000313" key="2">
    <source>
        <dbReference type="Proteomes" id="UP000595053"/>
    </source>
</evidence>
<keyword evidence="2" id="KW-1185">Reference proteome</keyword>
<evidence type="ECO:0000313" key="1">
    <source>
        <dbReference type="EMBL" id="QOR46330.1"/>
    </source>
</evidence>
<protein>
    <recommendedName>
        <fullName evidence="3">N-acetyltransferase domain-containing protein</fullName>
    </recommendedName>
</protein>
<dbReference type="Gene3D" id="3.40.630.30">
    <property type="match status" value="1"/>
</dbReference>
<accession>A0A8A5UH88</accession>
<dbReference type="InterPro" id="IPR016181">
    <property type="entry name" value="Acyl_CoA_acyltransferase"/>
</dbReference>
<name>A0A7M1QWB9_9ACTO</name>
<dbReference type="RefSeq" id="WP_193325976.1">
    <property type="nucleotide sequence ID" value="NZ_CP053291.1"/>
</dbReference>
<sequence>MSEVKKSVRPARQEDALAIGQIQREAMLESISAGLERRASEAVGAQLEVGSLAATWMTTIASLPSDRHHVLVALADGVVEGFAAVAPADPIILKDDDASGLDSETGQPRVAYEITNFHVPLRFNRAGHDARLLAAITDLCEDATELHIWAIAGYDQLTHFLDASGFAPRPLRRHAEVDGGEIREHLWWTTLEATPDSVQ</sequence>